<keyword evidence="4" id="KW-1185">Reference proteome</keyword>
<feature type="transmembrane region" description="Helical" evidence="2">
    <location>
        <begin position="134"/>
        <end position="155"/>
    </location>
</feature>
<sequence>MPRPSLTDPAGPASAGTAPRRVGGAPAYVPYEGAPPTRRCAAPHDAGSTGTIRGRRPSRRDLPPPPPPAHLREWLDERVVRADRARHLADLSRRSLGLGRLALLWVLAAVFAVGWTFVSTAVMTFESGAGPERLFGAVFALMGLGVLVPAGYCFVRGARQERRVHRLLCAWAVADEGPGAGAGLRAPVRSAVWLLASLSLGALGFWTAFTAAAGARPGTDTVGEVAYSMGLGLILWITALLGLAKAATHYSWSLRTRRAARPGPAPRSPAPGPARSRPEPGQADAPAPGRPRPARSRLAGV</sequence>
<dbReference type="Proteomes" id="UP001610631">
    <property type="component" value="Unassembled WGS sequence"/>
</dbReference>
<feature type="transmembrane region" description="Helical" evidence="2">
    <location>
        <begin position="192"/>
        <end position="213"/>
    </location>
</feature>
<name>A0ABW7PLM4_9ACTN</name>
<dbReference type="EMBL" id="JBBDHD010000105">
    <property type="protein sequence ID" value="MFH7599040.1"/>
    <property type="molecule type" value="Genomic_DNA"/>
</dbReference>
<evidence type="ECO:0000313" key="3">
    <source>
        <dbReference type="EMBL" id="MFH7599040.1"/>
    </source>
</evidence>
<evidence type="ECO:0000256" key="2">
    <source>
        <dbReference type="SAM" id="Phobius"/>
    </source>
</evidence>
<reference evidence="3 4" key="1">
    <citation type="submission" date="2024-03" db="EMBL/GenBank/DDBJ databases">
        <title>Whole genome sequencing of Streptomyces racemochromogenes, to identify antimicrobial biosynthetic gene clusters.</title>
        <authorList>
            <person name="Suryawanshi P."/>
            <person name="Krishnaraj P.U."/>
            <person name="Arun Y.P."/>
            <person name="Suryawanshi M.P."/>
            <person name="Rakshit O."/>
        </authorList>
    </citation>
    <scope>NUCLEOTIDE SEQUENCE [LARGE SCALE GENOMIC DNA]</scope>
    <source>
        <strain evidence="3 4">AUDT626</strain>
    </source>
</reference>
<evidence type="ECO:0000313" key="4">
    <source>
        <dbReference type="Proteomes" id="UP001610631"/>
    </source>
</evidence>
<keyword evidence="2" id="KW-1133">Transmembrane helix</keyword>
<dbReference type="RefSeq" id="WP_395512707.1">
    <property type="nucleotide sequence ID" value="NZ_JBBDHD010000105.1"/>
</dbReference>
<feature type="transmembrane region" description="Helical" evidence="2">
    <location>
        <begin position="101"/>
        <end position="122"/>
    </location>
</feature>
<accession>A0ABW7PLM4</accession>
<keyword evidence="2" id="KW-0472">Membrane</keyword>
<evidence type="ECO:0000256" key="1">
    <source>
        <dbReference type="SAM" id="MobiDB-lite"/>
    </source>
</evidence>
<feature type="compositionally biased region" description="Pro residues" evidence="1">
    <location>
        <begin position="263"/>
        <end position="272"/>
    </location>
</feature>
<feature type="transmembrane region" description="Helical" evidence="2">
    <location>
        <begin position="225"/>
        <end position="248"/>
    </location>
</feature>
<gene>
    <name evidence="3" type="ORF">WDV06_28685</name>
</gene>
<proteinExistence type="predicted"/>
<organism evidence="3 4">
    <name type="scientific">Streptomyces racemochromogenes</name>
    <dbReference type="NCBI Taxonomy" id="67353"/>
    <lineage>
        <taxon>Bacteria</taxon>
        <taxon>Bacillati</taxon>
        <taxon>Actinomycetota</taxon>
        <taxon>Actinomycetes</taxon>
        <taxon>Kitasatosporales</taxon>
        <taxon>Streptomycetaceae</taxon>
        <taxon>Streptomyces</taxon>
    </lineage>
</organism>
<feature type="region of interest" description="Disordered" evidence="1">
    <location>
        <begin position="256"/>
        <end position="301"/>
    </location>
</feature>
<protein>
    <submittedName>
        <fullName evidence="3">Uncharacterized protein</fullName>
    </submittedName>
</protein>
<feature type="region of interest" description="Disordered" evidence="1">
    <location>
        <begin position="1"/>
        <end position="70"/>
    </location>
</feature>
<comment type="caution">
    <text evidence="3">The sequence shown here is derived from an EMBL/GenBank/DDBJ whole genome shotgun (WGS) entry which is preliminary data.</text>
</comment>
<keyword evidence="2" id="KW-0812">Transmembrane</keyword>